<dbReference type="Proteomes" id="UP000054466">
    <property type="component" value="Unassembled WGS sequence"/>
</dbReference>
<dbReference type="EMBL" id="KN847040">
    <property type="protein sequence ID" value="KIW33484.1"/>
    <property type="molecule type" value="Genomic_DNA"/>
</dbReference>
<dbReference type="GeneID" id="27339524"/>
<dbReference type="HOGENOM" id="CLU_1722159_0_0_1"/>
<protein>
    <submittedName>
        <fullName evidence="1">Uncharacterized protein</fullName>
    </submittedName>
</protein>
<evidence type="ECO:0000313" key="2">
    <source>
        <dbReference type="Proteomes" id="UP000054466"/>
    </source>
</evidence>
<dbReference type="VEuPathDB" id="FungiDB:PV07_00330"/>
<evidence type="ECO:0000313" key="1">
    <source>
        <dbReference type="EMBL" id="KIW33484.1"/>
    </source>
</evidence>
<keyword evidence="2" id="KW-1185">Reference proteome</keyword>
<sequence length="152" mass="16422">MANYTRGKLSFVKDRLPAVSGLASVVQQRTSTQRLAILGSHLSPSSLLKSIPRTAKLTKSGKEGRWDVRTSSGRCHRGIGGSFDEKMFSLGLVPGLEDLESMKFSAIELGVFDSGGRGHNGRECGLLLPTDNGRFRRVDLLNSSRCLIATGD</sequence>
<gene>
    <name evidence="1" type="ORF">PV07_00330</name>
</gene>
<reference evidence="1 2" key="1">
    <citation type="submission" date="2015-01" db="EMBL/GenBank/DDBJ databases">
        <title>The Genome Sequence of Cladophialophora immunda CBS83496.</title>
        <authorList>
            <consortium name="The Broad Institute Genomics Platform"/>
            <person name="Cuomo C."/>
            <person name="de Hoog S."/>
            <person name="Gorbushina A."/>
            <person name="Stielow B."/>
            <person name="Teixiera M."/>
            <person name="Abouelleil A."/>
            <person name="Chapman S.B."/>
            <person name="Priest M."/>
            <person name="Young S.K."/>
            <person name="Wortman J."/>
            <person name="Nusbaum C."/>
            <person name="Birren B."/>
        </authorList>
    </citation>
    <scope>NUCLEOTIDE SEQUENCE [LARGE SCALE GENOMIC DNA]</scope>
    <source>
        <strain evidence="1 2">CBS 83496</strain>
    </source>
</reference>
<accession>A0A0D2DCR5</accession>
<organism evidence="1 2">
    <name type="scientific">Cladophialophora immunda</name>
    <dbReference type="NCBI Taxonomy" id="569365"/>
    <lineage>
        <taxon>Eukaryota</taxon>
        <taxon>Fungi</taxon>
        <taxon>Dikarya</taxon>
        <taxon>Ascomycota</taxon>
        <taxon>Pezizomycotina</taxon>
        <taxon>Eurotiomycetes</taxon>
        <taxon>Chaetothyriomycetidae</taxon>
        <taxon>Chaetothyriales</taxon>
        <taxon>Herpotrichiellaceae</taxon>
        <taxon>Cladophialophora</taxon>
    </lineage>
</organism>
<dbReference type="RefSeq" id="XP_016253700.1">
    <property type="nucleotide sequence ID" value="XM_016386772.1"/>
</dbReference>
<dbReference type="AlphaFoldDB" id="A0A0D2DCR5"/>
<proteinExistence type="predicted"/>
<name>A0A0D2DCR5_9EURO</name>